<keyword evidence="2" id="KW-1185">Reference proteome</keyword>
<reference evidence="2" key="1">
    <citation type="journal article" date="2019" name="Int. J. Syst. Evol. Microbiol.">
        <title>The Global Catalogue of Microorganisms (GCM) 10K type strain sequencing project: providing services to taxonomists for standard genome sequencing and annotation.</title>
        <authorList>
            <consortium name="The Broad Institute Genomics Platform"/>
            <consortium name="The Broad Institute Genome Sequencing Center for Infectious Disease"/>
            <person name="Wu L."/>
            <person name="Ma J."/>
        </authorList>
    </citation>
    <scope>NUCLEOTIDE SEQUENCE [LARGE SCALE GENOMIC DNA]</scope>
    <source>
        <strain evidence="2">JCM 18014</strain>
    </source>
</reference>
<accession>A0ABP9KIJ5</accession>
<proteinExistence type="predicted"/>
<protein>
    <recommendedName>
        <fullName evidence="3">DUF2336 domain-containing protein</fullName>
    </recommendedName>
</protein>
<dbReference type="Proteomes" id="UP001500518">
    <property type="component" value="Unassembled WGS sequence"/>
</dbReference>
<evidence type="ECO:0000313" key="2">
    <source>
        <dbReference type="Proteomes" id="UP001500518"/>
    </source>
</evidence>
<organism evidence="1 2">
    <name type="scientific">Erythrobacter westpacificensis</name>
    <dbReference type="NCBI Taxonomy" id="1055231"/>
    <lineage>
        <taxon>Bacteria</taxon>
        <taxon>Pseudomonadati</taxon>
        <taxon>Pseudomonadota</taxon>
        <taxon>Alphaproteobacteria</taxon>
        <taxon>Sphingomonadales</taxon>
        <taxon>Erythrobacteraceae</taxon>
        <taxon>Erythrobacter/Porphyrobacter group</taxon>
        <taxon>Erythrobacter</taxon>
    </lineage>
</organism>
<sequence>MAGRMNDSSSAGPSAQSVEDMLRDELAQGDVILSTARPILRHLLANDNHALFSDEVIARIRGMMVHLARQMLFELAAELGIDDRGAFVAEREEALATSLLEDAAFLGHAHALTIEAQMAERLSARSGIDPVLSPLMQELAASDDEGLAQAAMRIIAAQARYMQKVRRMELPLEELPAELFHAATAALKRSQDDLGSEAMAVCDRLRENHDEGERRIGQMMRLVMAMKPDASRALSVDHAGLSLFSTALAMACEQERDAVILSLGENQCARLAISLRAAGLEQSAVEQQFLYLHPEISLPEGFSSLGADRAAELLSAAASGTAH</sequence>
<evidence type="ECO:0008006" key="3">
    <source>
        <dbReference type="Google" id="ProtNLM"/>
    </source>
</evidence>
<name>A0ABP9KIJ5_9SPHN</name>
<comment type="caution">
    <text evidence="1">The sequence shown here is derived from an EMBL/GenBank/DDBJ whole genome shotgun (WGS) entry which is preliminary data.</text>
</comment>
<evidence type="ECO:0000313" key="1">
    <source>
        <dbReference type="EMBL" id="GAA5057638.1"/>
    </source>
</evidence>
<dbReference type="EMBL" id="BAABHV010000017">
    <property type="protein sequence ID" value="GAA5057638.1"/>
    <property type="molecule type" value="Genomic_DNA"/>
</dbReference>
<gene>
    <name evidence="1" type="ORF">GCM10023208_23360</name>
</gene>